<dbReference type="PRINTS" id="PR00899">
    <property type="entry name" value="GPCRSTE3"/>
</dbReference>
<dbReference type="PANTHER" id="PTHR28097">
    <property type="entry name" value="PHEROMONE A FACTOR RECEPTOR"/>
    <property type="match status" value="1"/>
</dbReference>
<comment type="subcellular location">
    <subcellularLocation>
        <location evidence="1">Membrane</location>
        <topology evidence="1">Multi-pass membrane protein</topology>
    </subcellularLocation>
</comment>
<accession>A0ABN7UJ93</accession>
<evidence type="ECO:0000256" key="9">
    <source>
        <dbReference type="ARBA" id="ARBA00023224"/>
    </source>
</evidence>
<evidence type="ECO:0000256" key="6">
    <source>
        <dbReference type="ARBA" id="ARBA00023040"/>
    </source>
</evidence>
<evidence type="ECO:0000256" key="1">
    <source>
        <dbReference type="ARBA" id="ARBA00004141"/>
    </source>
</evidence>
<evidence type="ECO:0000256" key="4">
    <source>
        <dbReference type="ARBA" id="ARBA00022692"/>
    </source>
</evidence>
<keyword evidence="12" id="KW-1185">Reference proteome</keyword>
<reference evidence="11 12" key="1">
    <citation type="submission" date="2021-06" db="EMBL/GenBank/DDBJ databases">
        <authorList>
            <person name="Kallberg Y."/>
            <person name="Tangrot J."/>
            <person name="Rosling A."/>
        </authorList>
    </citation>
    <scope>NUCLEOTIDE SEQUENCE [LARGE SCALE GENOMIC DNA]</scope>
    <source>
        <strain evidence="11 12">120-4 pot B 10/14</strain>
    </source>
</reference>
<dbReference type="InterPro" id="IPR001499">
    <property type="entry name" value="GPCR_STE3"/>
</dbReference>
<sequence>MADYVFTASALIAVLLCIIPGIFHIQTRNWGAILMTFWVIATNVILFINSILWANDLDDKAPIYCLISSPIYVGSNFGLLSSITCMIHTLYSYVSNPVILTERVRKRQATNKYGIRPILGCFSPAHTDWQFFLLDGIWPVIIATIGSYYAARTSYSIVKKRLEIKSLLTYTESVLFSNIATADGKVEDLLHKNFNRVTRHESGLAFFDYAKPLTGFFVFIFFGTGQDAMNTYKKWGRAIHLDSFIPCFREKPDEFSPTGSLRSFQNSSSSQIPKSPIVYNSNKLSLGDIKLSIPGEIVPAKHKSNNFLFLNGHRTPTEQAHFDLSSGINFSGLDDYLLGHDSKRFSIYQMDVDSKKFSIYHPDFDSKRFSIYQTNVDSKKFSIYQPDVDSKRLSIYQTDMDFKKKMVPPSPRNSISINNINGIIQPSTANGINDL</sequence>
<evidence type="ECO:0000256" key="8">
    <source>
        <dbReference type="ARBA" id="ARBA00023170"/>
    </source>
</evidence>
<evidence type="ECO:0000256" key="3">
    <source>
        <dbReference type="ARBA" id="ARBA00022507"/>
    </source>
</evidence>
<dbReference type="PANTHER" id="PTHR28097:SF1">
    <property type="entry name" value="PHEROMONE A FACTOR RECEPTOR"/>
    <property type="match status" value="1"/>
</dbReference>
<keyword evidence="4 10" id="KW-0812">Transmembrane</keyword>
<evidence type="ECO:0000256" key="5">
    <source>
        <dbReference type="ARBA" id="ARBA00022989"/>
    </source>
</evidence>
<keyword evidence="9" id="KW-0807">Transducer</keyword>
<feature type="transmembrane region" description="Helical" evidence="10">
    <location>
        <begin position="6"/>
        <end position="25"/>
    </location>
</feature>
<evidence type="ECO:0000256" key="2">
    <source>
        <dbReference type="ARBA" id="ARBA00011085"/>
    </source>
</evidence>
<gene>
    <name evidence="11" type="ORF">GMARGA_LOCUS6679</name>
</gene>
<dbReference type="Proteomes" id="UP000789901">
    <property type="component" value="Unassembled WGS sequence"/>
</dbReference>
<evidence type="ECO:0000256" key="10">
    <source>
        <dbReference type="SAM" id="Phobius"/>
    </source>
</evidence>
<keyword evidence="8" id="KW-0675">Receptor</keyword>
<evidence type="ECO:0000313" key="12">
    <source>
        <dbReference type="Proteomes" id="UP000789901"/>
    </source>
</evidence>
<keyword evidence="5 10" id="KW-1133">Transmembrane helix</keyword>
<organism evidence="11 12">
    <name type="scientific">Gigaspora margarita</name>
    <dbReference type="NCBI Taxonomy" id="4874"/>
    <lineage>
        <taxon>Eukaryota</taxon>
        <taxon>Fungi</taxon>
        <taxon>Fungi incertae sedis</taxon>
        <taxon>Mucoromycota</taxon>
        <taxon>Glomeromycotina</taxon>
        <taxon>Glomeromycetes</taxon>
        <taxon>Diversisporales</taxon>
        <taxon>Gigasporaceae</taxon>
        <taxon>Gigaspora</taxon>
    </lineage>
</organism>
<feature type="transmembrane region" description="Helical" evidence="10">
    <location>
        <begin position="129"/>
        <end position="151"/>
    </location>
</feature>
<comment type="caution">
    <text evidence="11">The sequence shown here is derived from an EMBL/GenBank/DDBJ whole genome shotgun (WGS) entry which is preliminary data.</text>
</comment>
<proteinExistence type="inferred from homology"/>
<comment type="similarity">
    <text evidence="2">Belongs to the G-protein coupled receptor 4 family.</text>
</comment>
<keyword evidence="7 10" id="KW-0472">Membrane</keyword>
<evidence type="ECO:0000313" key="11">
    <source>
        <dbReference type="EMBL" id="CAG8596771.1"/>
    </source>
</evidence>
<protein>
    <submittedName>
        <fullName evidence="11">1474_t:CDS:1</fullName>
    </submittedName>
</protein>
<keyword evidence="3" id="KW-0589">Pheromone response</keyword>
<keyword evidence="6" id="KW-0297">G-protein coupled receptor</keyword>
<evidence type="ECO:0000256" key="7">
    <source>
        <dbReference type="ARBA" id="ARBA00023136"/>
    </source>
</evidence>
<feature type="transmembrane region" description="Helical" evidence="10">
    <location>
        <begin position="32"/>
        <end position="54"/>
    </location>
</feature>
<dbReference type="EMBL" id="CAJVQB010003076">
    <property type="protein sequence ID" value="CAG8596771.1"/>
    <property type="molecule type" value="Genomic_DNA"/>
</dbReference>
<dbReference type="Pfam" id="PF02076">
    <property type="entry name" value="STE3"/>
    <property type="match status" value="2"/>
</dbReference>
<name>A0ABN7UJ93_GIGMA</name>